<evidence type="ECO:0000256" key="1">
    <source>
        <dbReference type="SAM" id="MobiDB-lite"/>
    </source>
</evidence>
<feature type="region of interest" description="Disordered" evidence="1">
    <location>
        <begin position="1"/>
        <end position="54"/>
    </location>
</feature>
<dbReference type="Proteomes" id="UP000663831">
    <property type="component" value="Unassembled WGS sequence"/>
</dbReference>
<dbReference type="AlphaFoldDB" id="A0A8H3DNA9"/>
<comment type="caution">
    <text evidence="2">The sequence shown here is derived from an EMBL/GenBank/DDBJ whole genome shotgun (WGS) entry which is preliminary data.</text>
</comment>
<name>A0A8H3DNA9_9AGAM</name>
<accession>A0A8H3DNA9</accession>
<sequence>MVIWSPRLADGRSRSDEHAFGGLRQLSRPDSRHKGSRADQEKAGDCGCGRGSESEYAADCGAGELEAGRGDLSVHGVCGADPKDAGVTKVHAKFMKVSTGVEARRIPDSSLVFPMLILALPGPLKEPKLIREMMLDLMDRLQPNKFGNEVMGRLDDI</sequence>
<proteinExistence type="predicted"/>
<evidence type="ECO:0000313" key="2">
    <source>
        <dbReference type="EMBL" id="CAE6539493.1"/>
    </source>
</evidence>
<feature type="compositionally biased region" description="Basic and acidic residues" evidence="1">
    <location>
        <begin position="9"/>
        <end position="19"/>
    </location>
</feature>
<organism evidence="2 3">
    <name type="scientific">Rhizoctonia solani</name>
    <dbReference type="NCBI Taxonomy" id="456999"/>
    <lineage>
        <taxon>Eukaryota</taxon>
        <taxon>Fungi</taxon>
        <taxon>Dikarya</taxon>
        <taxon>Basidiomycota</taxon>
        <taxon>Agaricomycotina</taxon>
        <taxon>Agaricomycetes</taxon>
        <taxon>Cantharellales</taxon>
        <taxon>Ceratobasidiaceae</taxon>
        <taxon>Rhizoctonia</taxon>
    </lineage>
</organism>
<dbReference type="EMBL" id="CAJMWV010009602">
    <property type="protein sequence ID" value="CAE6539493.1"/>
    <property type="molecule type" value="Genomic_DNA"/>
</dbReference>
<evidence type="ECO:0000313" key="3">
    <source>
        <dbReference type="Proteomes" id="UP000663831"/>
    </source>
</evidence>
<feature type="compositionally biased region" description="Basic and acidic residues" evidence="1">
    <location>
        <begin position="27"/>
        <end position="44"/>
    </location>
</feature>
<reference evidence="2" key="1">
    <citation type="submission" date="2021-01" db="EMBL/GenBank/DDBJ databases">
        <authorList>
            <person name="Kaushik A."/>
        </authorList>
    </citation>
    <scope>NUCLEOTIDE SEQUENCE</scope>
    <source>
        <strain evidence="2">AG3-1AP</strain>
    </source>
</reference>
<protein>
    <submittedName>
        <fullName evidence="2">Uncharacterized protein</fullName>
    </submittedName>
</protein>
<gene>
    <name evidence="2" type="ORF">RDB_LOCUS172065</name>
</gene>